<dbReference type="HAMAP" id="MF_00027">
    <property type="entry name" value="CobB_CbiA"/>
    <property type="match status" value="1"/>
</dbReference>
<dbReference type="SUPFAM" id="SSF52540">
    <property type="entry name" value="P-loop containing nucleoside triphosphate hydrolases"/>
    <property type="match status" value="1"/>
</dbReference>
<comment type="caution">
    <text evidence="11">The sequence shown here is derived from an EMBL/GenBank/DDBJ whole genome shotgun (WGS) entry which is preliminary data.</text>
</comment>
<keyword evidence="7" id="KW-0169">Cobalamin biosynthesis</keyword>
<dbReference type="PANTHER" id="PTHR43873:SF1">
    <property type="entry name" value="COBYRINATE A,C-DIAMIDE SYNTHASE"/>
    <property type="match status" value="1"/>
</dbReference>
<dbReference type="NCBIfam" id="NF002204">
    <property type="entry name" value="PRK01077.1"/>
    <property type="match status" value="1"/>
</dbReference>
<dbReference type="Pfam" id="PF01656">
    <property type="entry name" value="CbiA"/>
    <property type="match status" value="1"/>
</dbReference>
<dbReference type="SUPFAM" id="SSF52317">
    <property type="entry name" value="Class I glutamine amidotransferase-like"/>
    <property type="match status" value="1"/>
</dbReference>
<comment type="pathway">
    <text evidence="7">Cofactor biosynthesis; adenosylcobalamin biosynthesis; cob(II)yrinate a,c-diamide from precorrin-2 (aerobic route): step 9/10.</text>
</comment>
<dbReference type="InterPro" id="IPR027417">
    <property type="entry name" value="P-loop_NTPase"/>
</dbReference>
<comment type="catalytic activity">
    <reaction evidence="7">
        <text>hydrogenobyrinate + 2 L-glutamine + 2 ATP + 2 H2O = hydrogenobyrinate a,c-diamide + 2 L-glutamate + 2 ADP + 2 phosphate + 2 H(+)</text>
        <dbReference type="Rhea" id="RHEA:12544"/>
        <dbReference type="ChEBI" id="CHEBI:15377"/>
        <dbReference type="ChEBI" id="CHEBI:15378"/>
        <dbReference type="ChEBI" id="CHEBI:29985"/>
        <dbReference type="ChEBI" id="CHEBI:30616"/>
        <dbReference type="ChEBI" id="CHEBI:43474"/>
        <dbReference type="ChEBI" id="CHEBI:58359"/>
        <dbReference type="ChEBI" id="CHEBI:77873"/>
        <dbReference type="ChEBI" id="CHEBI:77874"/>
        <dbReference type="ChEBI" id="CHEBI:456216"/>
        <dbReference type="EC" id="6.3.5.9"/>
    </reaction>
</comment>
<sequence>MATASVPRVMVAATSSGAGKTTVTCGLLRLLARQGLSPRACKCGPDFIDPMFHREVVGVPSRNLDLYLSGEADVRRLLAKGADGEGVTVVEGVMGYYDGVGLTDEASSWDVARRTETPCVLVVDARGRARTLAAEVVGVRRMREDSRVAGVVLNRASAAAFPALRRAVEEESGVPVLGYLPQLEGAALESRHLGLVTAAEVERLGEKVDLVADALAETLDVEALLALARQAPPLAYEPRGLAPVAAGARVAVARDEAFCFYYEDALDTLHELGCELVGFSPLSDGRLPEDACGLYLGGGYPELHAAALEANARMRAEVARAVRSGLPTVAECGGFLYLHDALEGADGTWYEMAGVVHARAFRCDRLRRFGYVGLESRVDGLLAARGGALRAHEFHYWDSEDPGASFSATKPRSGRSWECVHATPTLHAGFPHVDLYSEVGAATRFARACRDYARRAGGPGAPGGPGAVGGPGADAGAGVSAS</sequence>
<evidence type="ECO:0000256" key="1">
    <source>
        <dbReference type="ARBA" id="ARBA00001946"/>
    </source>
</evidence>
<evidence type="ECO:0000256" key="2">
    <source>
        <dbReference type="ARBA" id="ARBA00022598"/>
    </source>
</evidence>
<evidence type="ECO:0000256" key="6">
    <source>
        <dbReference type="ARBA" id="ARBA00022962"/>
    </source>
</evidence>
<keyword evidence="5 7" id="KW-0460">Magnesium</keyword>
<name>A0ABU7R7M7_9ACTN</name>
<evidence type="ECO:0000259" key="10">
    <source>
        <dbReference type="Pfam" id="PF07685"/>
    </source>
</evidence>
<reference evidence="11 12" key="1">
    <citation type="submission" date="2024-01" db="EMBL/GenBank/DDBJ databases">
        <title>Description of Olsenella sp. nov., isolated from pig feces.</title>
        <authorList>
            <person name="Chang Y.-H."/>
        </authorList>
    </citation>
    <scope>NUCLEOTIDE SEQUENCE [LARGE SCALE GENOMIC DNA]</scope>
    <source>
        <strain evidence="11 12">YH-ols2223</strain>
    </source>
</reference>
<accession>A0ABU7R7M7</accession>
<dbReference type="InterPro" id="IPR002586">
    <property type="entry name" value="CobQ/CobB/MinD/ParA_Nub-bd_dom"/>
</dbReference>
<gene>
    <name evidence="7" type="primary">cobB</name>
    <name evidence="11" type="ORF">VXJ25_00320</name>
</gene>
<keyword evidence="6 7" id="KW-0315">Glutamine amidotransferase</keyword>
<feature type="compositionally biased region" description="Gly residues" evidence="8">
    <location>
        <begin position="458"/>
        <end position="475"/>
    </location>
</feature>
<feature type="active site" description="Nucleophile" evidence="7">
    <location>
        <position position="332"/>
    </location>
</feature>
<dbReference type="NCBIfam" id="TIGR00379">
    <property type="entry name" value="cobB"/>
    <property type="match status" value="1"/>
</dbReference>
<keyword evidence="12" id="KW-1185">Reference proteome</keyword>
<evidence type="ECO:0000256" key="4">
    <source>
        <dbReference type="ARBA" id="ARBA00022840"/>
    </source>
</evidence>
<organism evidence="11 12">
    <name type="scientific">Olsenella absiana</name>
    <dbReference type="NCBI Taxonomy" id="3115222"/>
    <lineage>
        <taxon>Bacteria</taxon>
        <taxon>Bacillati</taxon>
        <taxon>Actinomycetota</taxon>
        <taxon>Coriobacteriia</taxon>
        <taxon>Coriobacteriales</taxon>
        <taxon>Atopobiaceae</taxon>
        <taxon>Olsenella</taxon>
    </lineage>
</organism>
<dbReference type="PROSITE" id="PS51274">
    <property type="entry name" value="GATASE_COBBQ"/>
    <property type="match status" value="1"/>
</dbReference>
<comment type="function">
    <text evidence="7">Catalyzes the ATP-dependent amidation of the two carboxylate groups at positions a and c of hydrogenobyrinate, using either L-glutamine or ammonia as the nitrogen source.</text>
</comment>
<proteinExistence type="inferred from homology"/>
<evidence type="ECO:0000313" key="12">
    <source>
        <dbReference type="Proteomes" id="UP001332931"/>
    </source>
</evidence>
<evidence type="ECO:0000256" key="3">
    <source>
        <dbReference type="ARBA" id="ARBA00022741"/>
    </source>
</evidence>
<comment type="domain">
    <text evidence="7">Comprises of two domains. The C-terminal domain contains the binding site for glutamine and catalyzes the hydrolysis of this substrate to glutamate and ammonia. The N-terminal domain is anticipated to bind ATP and hydrogenobyrinate and catalyzes the ultimate synthesis of the diamide product. The ammonia produced via the glutaminase domain is probably translocated to the adjacent domain via a molecular tunnel, where it reacts with an activated intermediate.</text>
</comment>
<dbReference type="EMBL" id="JAZGJQ010000001">
    <property type="protein sequence ID" value="MEE6146444.1"/>
    <property type="molecule type" value="Genomic_DNA"/>
</dbReference>
<dbReference type="Proteomes" id="UP001332931">
    <property type="component" value="Unassembled WGS sequence"/>
</dbReference>
<keyword evidence="3 7" id="KW-0547">Nucleotide-binding</keyword>
<evidence type="ECO:0000256" key="5">
    <source>
        <dbReference type="ARBA" id="ARBA00022842"/>
    </source>
</evidence>
<keyword evidence="2 7" id="KW-0436">Ligase</keyword>
<feature type="domain" description="CobQ/CobB/MinD/ParA nucleotide binding" evidence="9">
    <location>
        <begin position="9"/>
        <end position="190"/>
    </location>
</feature>
<comment type="similarity">
    <text evidence="7">Belongs to the CobB/CbiA family.</text>
</comment>
<feature type="region of interest" description="Disordered" evidence="8">
    <location>
        <begin position="458"/>
        <end position="482"/>
    </location>
</feature>
<dbReference type="InterPro" id="IPR004484">
    <property type="entry name" value="CbiA/CobB_synth"/>
</dbReference>
<comment type="cofactor">
    <cofactor evidence="1 7">
        <name>Mg(2+)</name>
        <dbReference type="ChEBI" id="CHEBI:18420"/>
    </cofactor>
</comment>
<dbReference type="PANTHER" id="PTHR43873">
    <property type="entry name" value="COBYRINATE A,C-DIAMIDE SYNTHASE"/>
    <property type="match status" value="1"/>
</dbReference>
<evidence type="ECO:0000259" key="9">
    <source>
        <dbReference type="Pfam" id="PF01656"/>
    </source>
</evidence>
<dbReference type="RefSeq" id="WP_330957210.1">
    <property type="nucleotide sequence ID" value="NZ_JAZGJQ010000001.1"/>
</dbReference>
<feature type="domain" description="CobB/CobQ-like glutamine amidotransferase" evidence="10">
    <location>
        <begin position="249"/>
        <end position="397"/>
    </location>
</feature>
<dbReference type="Gene3D" id="3.40.50.300">
    <property type="entry name" value="P-loop containing nucleotide triphosphate hydrolases"/>
    <property type="match status" value="2"/>
</dbReference>
<comment type="miscellaneous">
    <text evidence="7">The a and c carboxylates of hydrogenobyrinate are activated for nucleophilic attack via formation of a phosphorylated intermediate by ATP. CobB catalyzes first the amidation of the c-carboxylate, and then that of the a-carboxylate.</text>
</comment>
<dbReference type="InterPro" id="IPR011698">
    <property type="entry name" value="GATase_3"/>
</dbReference>
<evidence type="ECO:0000256" key="7">
    <source>
        <dbReference type="HAMAP-Rule" id="MF_00027"/>
    </source>
</evidence>
<dbReference type="InterPro" id="IPR029062">
    <property type="entry name" value="Class_I_gatase-like"/>
</dbReference>
<protein>
    <recommendedName>
        <fullName evidence="7">Hydrogenobyrinate a,c-diamide synthase</fullName>
        <ecNumber evidence="7">6.3.5.9</ecNumber>
    </recommendedName>
    <alternativeName>
        <fullName evidence="7">Hydrogenobyrinic acid a,c-diamide synthase</fullName>
    </alternativeName>
</protein>
<evidence type="ECO:0000256" key="8">
    <source>
        <dbReference type="SAM" id="MobiDB-lite"/>
    </source>
</evidence>
<feature type="site" description="Increases nucleophilicity of active site Cys" evidence="7">
    <location>
        <position position="432"/>
    </location>
</feature>
<dbReference type="EC" id="6.3.5.9" evidence="7"/>
<keyword evidence="4 7" id="KW-0067">ATP-binding</keyword>
<evidence type="ECO:0000313" key="11">
    <source>
        <dbReference type="EMBL" id="MEE6146444.1"/>
    </source>
</evidence>
<dbReference type="Pfam" id="PF07685">
    <property type="entry name" value="GATase_3"/>
    <property type="match status" value="1"/>
</dbReference>